<keyword evidence="1" id="KW-0472">Membrane</keyword>
<evidence type="ECO:0000313" key="3">
    <source>
        <dbReference type="Proteomes" id="UP000591272"/>
    </source>
</evidence>
<accession>A0A7Y9KFV4</accession>
<dbReference type="InterPro" id="IPR045713">
    <property type="entry name" value="DUF6069"/>
</dbReference>
<dbReference type="AlphaFoldDB" id="A0A7Y9KFV4"/>
<comment type="caution">
    <text evidence="2">The sequence shown here is derived from an EMBL/GenBank/DDBJ whole genome shotgun (WGS) entry which is preliminary data.</text>
</comment>
<keyword evidence="1" id="KW-1133">Transmembrane helix</keyword>
<feature type="transmembrane region" description="Helical" evidence="1">
    <location>
        <begin position="124"/>
        <end position="146"/>
    </location>
</feature>
<protein>
    <submittedName>
        <fullName evidence="2">Uncharacterized protein</fullName>
    </submittedName>
</protein>
<organism evidence="2 3">
    <name type="scientific">Actinomadura citrea</name>
    <dbReference type="NCBI Taxonomy" id="46158"/>
    <lineage>
        <taxon>Bacteria</taxon>
        <taxon>Bacillati</taxon>
        <taxon>Actinomycetota</taxon>
        <taxon>Actinomycetes</taxon>
        <taxon>Streptosporangiales</taxon>
        <taxon>Thermomonosporaceae</taxon>
        <taxon>Actinomadura</taxon>
    </lineage>
</organism>
<dbReference type="RefSeq" id="WP_179834982.1">
    <property type="nucleotide sequence ID" value="NZ_BMRD01000022.1"/>
</dbReference>
<reference evidence="2 3" key="1">
    <citation type="submission" date="2020-07" db="EMBL/GenBank/DDBJ databases">
        <title>Sequencing the genomes of 1000 actinobacteria strains.</title>
        <authorList>
            <person name="Klenk H.-P."/>
        </authorList>
    </citation>
    <scope>NUCLEOTIDE SEQUENCE [LARGE SCALE GENOMIC DNA]</scope>
    <source>
        <strain evidence="2 3">DSM 43461</strain>
    </source>
</reference>
<gene>
    <name evidence="2" type="ORF">BJ999_004330</name>
</gene>
<dbReference type="Proteomes" id="UP000591272">
    <property type="component" value="Unassembled WGS sequence"/>
</dbReference>
<dbReference type="EMBL" id="JACCBT010000001">
    <property type="protein sequence ID" value="NYE14034.1"/>
    <property type="molecule type" value="Genomic_DNA"/>
</dbReference>
<keyword evidence="3" id="KW-1185">Reference proteome</keyword>
<keyword evidence="1" id="KW-0812">Transmembrane</keyword>
<feature type="transmembrane region" description="Helical" evidence="1">
    <location>
        <begin position="166"/>
        <end position="186"/>
    </location>
</feature>
<sequence>MWTLTLRGGARVAVAAAQWCDAFGVVTRGRVQLELRGGDLGPVLGRDAGFWLCGTGVRALRNPGRRTARVRIVTPRATTVTWRSTHPHPSHRTLEDDMNRMNDSGVVAGPASGRTSHTQRLRRLVGTGFVATLAATVATTLAAALAQAVGVDFEVPDGGESIPLSGFAVVTGFFSVVGVVIAVALLRWSARPAARFVWTAVPLTAISLAPPLFSGADTATAIALLGLHLVPATVMVPTLARSLRTRTD</sequence>
<feature type="transmembrane region" description="Helical" evidence="1">
    <location>
        <begin position="219"/>
        <end position="240"/>
    </location>
</feature>
<evidence type="ECO:0000256" key="1">
    <source>
        <dbReference type="SAM" id="Phobius"/>
    </source>
</evidence>
<feature type="transmembrane region" description="Helical" evidence="1">
    <location>
        <begin position="193"/>
        <end position="213"/>
    </location>
</feature>
<name>A0A7Y9KFV4_9ACTN</name>
<dbReference type="Pfam" id="PF19545">
    <property type="entry name" value="DUF6069"/>
    <property type="match status" value="1"/>
</dbReference>
<evidence type="ECO:0000313" key="2">
    <source>
        <dbReference type="EMBL" id="NYE14034.1"/>
    </source>
</evidence>
<proteinExistence type="predicted"/>